<proteinExistence type="predicted"/>
<dbReference type="EMBL" id="NIRI02000076">
    <property type="protein sequence ID" value="KAG5441872.1"/>
    <property type="molecule type" value="Genomic_DNA"/>
</dbReference>
<dbReference type="PROSITE" id="PS51257">
    <property type="entry name" value="PROKAR_LIPOPROTEIN"/>
    <property type="match status" value="1"/>
</dbReference>
<evidence type="ECO:0000313" key="2">
    <source>
        <dbReference type="Proteomes" id="UP000286415"/>
    </source>
</evidence>
<keyword evidence="2" id="KW-1185">Reference proteome</keyword>
<protein>
    <submittedName>
        <fullName evidence="1">Uncharacterized protein</fullName>
    </submittedName>
</protein>
<reference evidence="1 2" key="2">
    <citation type="journal article" date="2021" name="Genomics">
        <title>High-quality reference genome for Clonorchis sinensis.</title>
        <authorList>
            <person name="Young N.D."/>
            <person name="Stroehlein A.J."/>
            <person name="Kinkar L."/>
            <person name="Wang T."/>
            <person name="Sohn W.M."/>
            <person name="Chang B.C.H."/>
            <person name="Kaur P."/>
            <person name="Weisz D."/>
            <person name="Dudchenko O."/>
            <person name="Aiden E.L."/>
            <person name="Korhonen P.K."/>
            <person name="Gasser R.B."/>
        </authorList>
    </citation>
    <scope>NUCLEOTIDE SEQUENCE [LARGE SCALE GENOMIC DNA]</scope>
    <source>
        <strain evidence="1">Cs-k2</strain>
    </source>
</reference>
<reference evidence="1 2" key="1">
    <citation type="journal article" date="2018" name="Biotechnol. Adv.">
        <title>Improved genomic resources and new bioinformatic workflow for the carcinogenic parasite Clonorchis sinensis: Biotechnological implications.</title>
        <authorList>
            <person name="Wang D."/>
            <person name="Korhonen P.K."/>
            <person name="Gasser R.B."/>
            <person name="Young N.D."/>
        </authorList>
    </citation>
    <scope>NUCLEOTIDE SEQUENCE [LARGE SCALE GENOMIC DNA]</scope>
    <source>
        <strain evidence="1">Cs-k2</strain>
    </source>
</reference>
<accession>A0A3R7H422</accession>
<comment type="caution">
    <text evidence="1">The sequence shown here is derived from an EMBL/GenBank/DDBJ whole genome shotgun (WGS) entry which is preliminary data.</text>
</comment>
<dbReference type="Proteomes" id="UP000286415">
    <property type="component" value="Unassembled WGS sequence"/>
</dbReference>
<gene>
    <name evidence="1" type="ORF">CSKR_106318</name>
</gene>
<name>A0A3R7H422_CLOSI</name>
<evidence type="ECO:0000313" key="1">
    <source>
        <dbReference type="EMBL" id="KAG5441872.1"/>
    </source>
</evidence>
<dbReference type="InParanoid" id="A0A3R7H422"/>
<dbReference type="AlphaFoldDB" id="A0A3R7H422"/>
<organism evidence="1 2">
    <name type="scientific">Clonorchis sinensis</name>
    <name type="common">Chinese liver fluke</name>
    <dbReference type="NCBI Taxonomy" id="79923"/>
    <lineage>
        <taxon>Eukaryota</taxon>
        <taxon>Metazoa</taxon>
        <taxon>Spiralia</taxon>
        <taxon>Lophotrochozoa</taxon>
        <taxon>Platyhelminthes</taxon>
        <taxon>Trematoda</taxon>
        <taxon>Digenea</taxon>
        <taxon>Opisthorchiida</taxon>
        <taxon>Opisthorchiata</taxon>
        <taxon>Opisthorchiidae</taxon>
        <taxon>Clonorchis</taxon>
    </lineage>
</organism>
<sequence>MSGTNCKGTLWRNLISWNCTLGPSVQTPWQTWCACLRQALVDQFALNVVSAGSVGKLHSPPDTPDCKVLAHPVFKNCTRQKSGGEIQKWFGNTRHRLARRTPPDQLAVCFVFTLKNSSVVADMGIRMLKRVSSLFHRSVLNQAVGVVTLDLPSSD</sequence>